<dbReference type="GO" id="GO:0008494">
    <property type="term" value="F:translation activator activity"/>
    <property type="evidence" value="ECO:0007669"/>
    <property type="project" value="TreeGrafter"/>
</dbReference>
<feature type="domain" description="MIF4G" evidence="10">
    <location>
        <begin position="146"/>
        <end position="361"/>
    </location>
</feature>
<dbReference type="GO" id="GO:0005634">
    <property type="term" value="C:nucleus"/>
    <property type="evidence" value="ECO:0007669"/>
    <property type="project" value="UniProtKB-SubCell"/>
</dbReference>
<evidence type="ECO:0000256" key="5">
    <source>
        <dbReference type="ARBA" id="ARBA00023242"/>
    </source>
</evidence>
<dbReference type="KEGG" id="bbel:109487200"/>
<evidence type="ECO:0000256" key="3">
    <source>
        <dbReference type="ARBA" id="ARBA00022490"/>
    </source>
</evidence>
<dbReference type="PANTHER" id="PTHR23254">
    <property type="entry name" value="EIF4G DOMAIN PROTEIN"/>
    <property type="match status" value="1"/>
</dbReference>
<feature type="compositionally biased region" description="Low complexity" evidence="9">
    <location>
        <begin position="71"/>
        <end position="90"/>
    </location>
</feature>
<dbReference type="InterPro" id="IPR016024">
    <property type="entry name" value="ARM-type_fold"/>
</dbReference>
<dbReference type="GeneID" id="109487200"/>
<gene>
    <name evidence="12" type="primary">LOC109487200</name>
</gene>
<dbReference type="InterPro" id="IPR018888">
    <property type="entry name" value="UPF0561"/>
</dbReference>
<evidence type="ECO:0000256" key="7">
    <source>
        <dbReference type="ARBA" id="ARBA00038204"/>
    </source>
</evidence>
<feature type="compositionally biased region" description="Polar residues" evidence="9">
    <location>
        <begin position="121"/>
        <end position="152"/>
    </location>
</feature>
<evidence type="ECO:0000256" key="6">
    <source>
        <dbReference type="ARBA" id="ARBA00037643"/>
    </source>
</evidence>
<comment type="function">
    <text evidence="6">Functions in replication-dependent translation of histone mRNAs which differ from other eukaryotic mRNAs in that they do not end with a poly-A tail but a stem-loop. May participate in circularizing those mRNAs specifically enhancing their translation.</text>
</comment>
<dbReference type="RefSeq" id="XP_019646744.1">
    <property type="nucleotide sequence ID" value="XM_019791185.1"/>
</dbReference>
<dbReference type="Pfam" id="PF10573">
    <property type="entry name" value="UPF0561"/>
    <property type="match status" value="1"/>
</dbReference>
<feature type="compositionally biased region" description="Basic and acidic residues" evidence="9">
    <location>
        <begin position="24"/>
        <end position="38"/>
    </location>
</feature>
<dbReference type="PANTHER" id="PTHR23254:SF17">
    <property type="entry name" value="MIF4G DOMAIN-CONTAINING PROTEIN"/>
    <property type="match status" value="1"/>
</dbReference>
<dbReference type="Pfam" id="PF02854">
    <property type="entry name" value="MIF4G"/>
    <property type="match status" value="1"/>
</dbReference>
<dbReference type="InterPro" id="IPR003890">
    <property type="entry name" value="MIF4G-like_typ-3"/>
</dbReference>
<dbReference type="Proteomes" id="UP000515135">
    <property type="component" value="Unplaced"/>
</dbReference>
<dbReference type="InterPro" id="IPR051367">
    <property type="entry name" value="mRNA_TranslReg/HistoneTransl"/>
</dbReference>
<keyword evidence="3" id="KW-0963">Cytoplasm</keyword>
<evidence type="ECO:0000313" key="12">
    <source>
        <dbReference type="RefSeq" id="XP_019646744.1"/>
    </source>
</evidence>
<keyword evidence="4" id="KW-0810">Translation regulation</keyword>
<dbReference type="SUPFAM" id="SSF48371">
    <property type="entry name" value="ARM repeat"/>
    <property type="match status" value="1"/>
</dbReference>
<evidence type="ECO:0000256" key="9">
    <source>
        <dbReference type="SAM" id="MobiDB-lite"/>
    </source>
</evidence>
<accession>A0A6P5AKH0</accession>
<dbReference type="GO" id="GO:0003723">
    <property type="term" value="F:RNA binding"/>
    <property type="evidence" value="ECO:0007669"/>
    <property type="project" value="InterPro"/>
</dbReference>
<evidence type="ECO:0000259" key="10">
    <source>
        <dbReference type="SMART" id="SM00543"/>
    </source>
</evidence>
<feature type="region of interest" description="Disordered" evidence="9">
    <location>
        <begin position="22"/>
        <end position="152"/>
    </location>
</feature>
<name>A0A6P5AKH0_BRABE</name>
<keyword evidence="11" id="KW-1185">Reference proteome</keyword>
<dbReference type="SMART" id="SM00543">
    <property type="entry name" value="MIF4G"/>
    <property type="match status" value="1"/>
</dbReference>
<dbReference type="GO" id="GO:0005829">
    <property type="term" value="C:cytosol"/>
    <property type="evidence" value="ECO:0007669"/>
    <property type="project" value="TreeGrafter"/>
</dbReference>
<evidence type="ECO:0000256" key="4">
    <source>
        <dbReference type="ARBA" id="ARBA00022845"/>
    </source>
</evidence>
<organism evidence="11 12">
    <name type="scientific">Branchiostoma belcheri</name>
    <name type="common">Amphioxus</name>
    <dbReference type="NCBI Taxonomy" id="7741"/>
    <lineage>
        <taxon>Eukaryota</taxon>
        <taxon>Metazoa</taxon>
        <taxon>Chordata</taxon>
        <taxon>Cephalochordata</taxon>
        <taxon>Leptocardii</taxon>
        <taxon>Amphioxiformes</taxon>
        <taxon>Branchiostomatidae</taxon>
        <taxon>Branchiostoma</taxon>
    </lineage>
</organism>
<comment type="similarity">
    <text evidence="7">Belongs to the MIF4GD family.</text>
</comment>
<evidence type="ECO:0000313" key="11">
    <source>
        <dbReference type="Proteomes" id="UP000515135"/>
    </source>
</evidence>
<dbReference type="AlphaFoldDB" id="A0A6P5AKH0"/>
<evidence type="ECO:0000256" key="2">
    <source>
        <dbReference type="ARBA" id="ARBA00004496"/>
    </source>
</evidence>
<evidence type="ECO:0000256" key="8">
    <source>
        <dbReference type="ARBA" id="ARBA00038641"/>
    </source>
</evidence>
<reference evidence="12" key="1">
    <citation type="submission" date="2025-08" db="UniProtKB">
        <authorList>
            <consortium name="RefSeq"/>
        </authorList>
    </citation>
    <scope>IDENTIFICATION</scope>
    <source>
        <tissue evidence="12">Gonad</tissue>
    </source>
</reference>
<proteinExistence type="inferred from homology"/>
<dbReference type="Gene3D" id="1.25.40.180">
    <property type="match status" value="1"/>
</dbReference>
<protein>
    <submittedName>
        <fullName evidence="12">MIF4G domain-containing protein-like</fullName>
    </submittedName>
</protein>
<keyword evidence="5" id="KW-0539">Nucleus</keyword>
<comment type="subunit">
    <text evidence="8">Interacts with eif4g1, eif4g2 and slbp; probably tethered by SLBP to the 3'-end of mRNAs ending with the histone stem-loop, it also interacts with eif4g1 which is bound to their 5'-end.</text>
</comment>
<dbReference type="GO" id="GO:0006446">
    <property type="term" value="P:regulation of translational initiation"/>
    <property type="evidence" value="ECO:0007669"/>
    <property type="project" value="TreeGrafter"/>
</dbReference>
<evidence type="ECO:0000256" key="1">
    <source>
        <dbReference type="ARBA" id="ARBA00004123"/>
    </source>
</evidence>
<comment type="subcellular location">
    <subcellularLocation>
        <location evidence="2">Cytoplasm</location>
    </subcellularLocation>
    <subcellularLocation>
        <location evidence="1">Nucleus</location>
    </subcellularLocation>
</comment>
<sequence>MEVKPSPGLDLRHGFVHKIRKQLVKRDQSEKDSEAEKKKIAKRQLAGMRKTAVKRPTQLTYCPPARRERSVSPSSSVSSTSLESSSSGDSGVITANREKTATNGTTTVKKPPTDDEEEMTTQRFSSTSNKQDKTMSSFQQRSTSPDHSICGDQNANNYDIDGFGEEAQWYIRQALQDPTSLRKQDLCQVFNVLMWRAMEEPDWARTGAELCHAIIQVEVEREQYDCVPTRVFQSHLRLKLLEQEMEAETLHEQSVSAWVGYVRFLCLCYHVIRVKGSPLMTMIDSVFNCLSLLAFPGPLKNEMQVDCLYNLLVQMGPSLDQTAPDRMDDLFAILRDRFLSFKTPPLARHRLLQLIELRSGGWEMEPGILDYYSRSGKELRG</sequence>
<dbReference type="FunFam" id="1.25.40.180:FF:000039">
    <property type="entry name" value="Uncharacterized protein, isoform B"/>
    <property type="match status" value="1"/>
</dbReference>